<gene>
    <name evidence="2" type="ORF">DPMN_086115</name>
</gene>
<dbReference type="AlphaFoldDB" id="A0A9D4BKW8"/>
<protein>
    <submittedName>
        <fullName evidence="2">Uncharacterized protein</fullName>
    </submittedName>
</protein>
<accession>A0A9D4BKW8</accession>
<sequence length="69" mass="7904">MVAVSSPWTSCGRRSNPQKMIIDCKATLRRPYCDISTCFVRLWRPQNDCGRNKNAKDAAQTPYGRLWSP</sequence>
<name>A0A9D4BKW8_DREPO</name>
<keyword evidence="3" id="KW-1185">Reference proteome</keyword>
<organism evidence="2 3">
    <name type="scientific">Dreissena polymorpha</name>
    <name type="common">Zebra mussel</name>
    <name type="synonym">Mytilus polymorpha</name>
    <dbReference type="NCBI Taxonomy" id="45954"/>
    <lineage>
        <taxon>Eukaryota</taxon>
        <taxon>Metazoa</taxon>
        <taxon>Spiralia</taxon>
        <taxon>Lophotrochozoa</taxon>
        <taxon>Mollusca</taxon>
        <taxon>Bivalvia</taxon>
        <taxon>Autobranchia</taxon>
        <taxon>Heteroconchia</taxon>
        <taxon>Euheterodonta</taxon>
        <taxon>Imparidentia</taxon>
        <taxon>Neoheterodontei</taxon>
        <taxon>Myida</taxon>
        <taxon>Dreissenoidea</taxon>
        <taxon>Dreissenidae</taxon>
        <taxon>Dreissena</taxon>
    </lineage>
</organism>
<reference evidence="2" key="2">
    <citation type="submission" date="2020-11" db="EMBL/GenBank/DDBJ databases">
        <authorList>
            <person name="McCartney M.A."/>
            <person name="Auch B."/>
            <person name="Kono T."/>
            <person name="Mallez S."/>
            <person name="Becker A."/>
            <person name="Gohl D.M."/>
            <person name="Silverstein K.A.T."/>
            <person name="Koren S."/>
            <person name="Bechman K.B."/>
            <person name="Herman A."/>
            <person name="Abrahante J.E."/>
            <person name="Garbe J."/>
        </authorList>
    </citation>
    <scope>NUCLEOTIDE SEQUENCE</scope>
    <source>
        <strain evidence="2">Duluth1</strain>
        <tissue evidence="2">Whole animal</tissue>
    </source>
</reference>
<feature type="region of interest" description="Disordered" evidence="1">
    <location>
        <begin position="48"/>
        <end position="69"/>
    </location>
</feature>
<dbReference type="EMBL" id="JAIWYP010000016">
    <property type="protein sequence ID" value="KAH3698572.1"/>
    <property type="molecule type" value="Genomic_DNA"/>
</dbReference>
<evidence type="ECO:0000313" key="2">
    <source>
        <dbReference type="EMBL" id="KAH3698572.1"/>
    </source>
</evidence>
<dbReference type="Proteomes" id="UP000828390">
    <property type="component" value="Unassembled WGS sequence"/>
</dbReference>
<comment type="caution">
    <text evidence="2">The sequence shown here is derived from an EMBL/GenBank/DDBJ whole genome shotgun (WGS) entry which is preliminary data.</text>
</comment>
<reference evidence="2" key="1">
    <citation type="journal article" date="2019" name="bioRxiv">
        <title>The Genome of the Zebra Mussel, Dreissena polymorpha: A Resource for Invasive Species Research.</title>
        <authorList>
            <person name="McCartney M.A."/>
            <person name="Auch B."/>
            <person name="Kono T."/>
            <person name="Mallez S."/>
            <person name="Zhang Y."/>
            <person name="Obille A."/>
            <person name="Becker A."/>
            <person name="Abrahante J.E."/>
            <person name="Garbe J."/>
            <person name="Badalamenti J.P."/>
            <person name="Herman A."/>
            <person name="Mangelson H."/>
            <person name="Liachko I."/>
            <person name="Sullivan S."/>
            <person name="Sone E.D."/>
            <person name="Koren S."/>
            <person name="Silverstein K.A.T."/>
            <person name="Beckman K.B."/>
            <person name="Gohl D.M."/>
        </authorList>
    </citation>
    <scope>NUCLEOTIDE SEQUENCE</scope>
    <source>
        <strain evidence="2">Duluth1</strain>
        <tissue evidence="2">Whole animal</tissue>
    </source>
</reference>
<evidence type="ECO:0000256" key="1">
    <source>
        <dbReference type="SAM" id="MobiDB-lite"/>
    </source>
</evidence>
<proteinExistence type="predicted"/>
<evidence type="ECO:0000313" key="3">
    <source>
        <dbReference type="Proteomes" id="UP000828390"/>
    </source>
</evidence>